<gene>
    <name evidence="2" type="ORF">LX83_005672</name>
</gene>
<proteinExistence type="predicted"/>
<evidence type="ECO:0000313" key="3">
    <source>
        <dbReference type="Proteomes" id="UP001206128"/>
    </source>
</evidence>
<name>A0AAE3GK27_9PSEU</name>
<comment type="caution">
    <text evidence="2">The sequence shown here is derived from an EMBL/GenBank/DDBJ whole genome shotgun (WGS) entry which is preliminary data.</text>
</comment>
<dbReference type="AlphaFoldDB" id="A0AAE3GK27"/>
<organism evidence="2 3">
    <name type="scientific">Goodfellowiella coeruleoviolacea</name>
    <dbReference type="NCBI Taxonomy" id="334858"/>
    <lineage>
        <taxon>Bacteria</taxon>
        <taxon>Bacillati</taxon>
        <taxon>Actinomycetota</taxon>
        <taxon>Actinomycetes</taxon>
        <taxon>Pseudonocardiales</taxon>
        <taxon>Pseudonocardiaceae</taxon>
        <taxon>Goodfellowiella</taxon>
    </lineage>
</organism>
<dbReference type="RefSeq" id="WP_253776933.1">
    <property type="nucleotide sequence ID" value="NZ_JAMTCK010000015.1"/>
</dbReference>
<keyword evidence="3" id="KW-1185">Reference proteome</keyword>
<dbReference type="Proteomes" id="UP001206128">
    <property type="component" value="Unassembled WGS sequence"/>
</dbReference>
<feature type="compositionally biased region" description="Polar residues" evidence="1">
    <location>
        <begin position="327"/>
        <end position="346"/>
    </location>
</feature>
<reference evidence="2" key="1">
    <citation type="submission" date="2022-06" db="EMBL/GenBank/DDBJ databases">
        <title>Genomic Encyclopedia of Archaeal and Bacterial Type Strains, Phase II (KMG-II): from individual species to whole genera.</title>
        <authorList>
            <person name="Goeker M."/>
        </authorList>
    </citation>
    <scope>NUCLEOTIDE SEQUENCE</scope>
    <source>
        <strain evidence="2">DSM 43935</strain>
    </source>
</reference>
<feature type="region of interest" description="Disordered" evidence="1">
    <location>
        <begin position="322"/>
        <end position="365"/>
    </location>
</feature>
<evidence type="ECO:0008006" key="4">
    <source>
        <dbReference type="Google" id="ProtNLM"/>
    </source>
</evidence>
<sequence length="409" mass="44217">MLAKLFSDTALGCRNLSPLTHALLVGAAADLTAGGVTSEIMAGCERDRQGSVPGLRFAGAVHRMVLEGKAPALAKHYPSVGGSPDLDTLWSDALPALRDNAAELRHRVRATVVQTNEPGRNGPLYGGLLTAAQQAAEAAGRRTPFPVRLLEVGASGGLNLRPHRIAYRMAGNGHDVVLGDPNSPFVLDPEWTGLPEADLSRNLRVVARAGCDLNPVDVSTQDGQLHLSSFVWADQLDRWHRLRAALDLAASDPVRVARASGPEWLEQQLAHAERDVLTVVSHSVVWQYVSPADRARGRAVLAEAAARATPQSPLALLVYEPRRSGGERSTNQRSTNQRFGDQQPGDQRSGDSRSGREEPASRNSVVHSDNGFPYRFYLLLKLWPVGVSLRLGTGSGHGIPFHWDCRPWN</sequence>
<feature type="compositionally biased region" description="Basic and acidic residues" evidence="1">
    <location>
        <begin position="348"/>
        <end position="360"/>
    </location>
</feature>
<evidence type="ECO:0000256" key="1">
    <source>
        <dbReference type="SAM" id="MobiDB-lite"/>
    </source>
</evidence>
<evidence type="ECO:0000313" key="2">
    <source>
        <dbReference type="EMBL" id="MCP2168794.1"/>
    </source>
</evidence>
<dbReference type="InterPro" id="IPR011200">
    <property type="entry name" value="UCP012608"/>
</dbReference>
<dbReference type="Pfam" id="PF10094">
    <property type="entry name" value="DUF2332"/>
    <property type="match status" value="1"/>
</dbReference>
<accession>A0AAE3GK27</accession>
<dbReference type="EMBL" id="JAMTCK010000015">
    <property type="protein sequence ID" value="MCP2168794.1"/>
    <property type="molecule type" value="Genomic_DNA"/>
</dbReference>
<protein>
    <recommendedName>
        <fullName evidence="4">DUF2332 domain-containing protein</fullName>
    </recommendedName>
</protein>